<evidence type="ECO:0000256" key="3">
    <source>
        <dbReference type="SAM" id="SignalP"/>
    </source>
</evidence>
<name>A0A0D2AP76_9PEZI</name>
<keyword evidence="2" id="KW-1133">Transmembrane helix</keyword>
<feature type="domain" description="DUF7137" evidence="4">
    <location>
        <begin position="114"/>
        <end position="249"/>
    </location>
</feature>
<dbReference type="AlphaFoldDB" id="A0A0D2AP76"/>
<proteinExistence type="predicted"/>
<keyword evidence="6" id="KW-1185">Reference proteome</keyword>
<feature type="compositionally biased region" description="Low complexity" evidence="1">
    <location>
        <begin position="46"/>
        <end position="108"/>
    </location>
</feature>
<dbReference type="Proteomes" id="UP000053259">
    <property type="component" value="Unassembled WGS sequence"/>
</dbReference>
<gene>
    <name evidence="5" type="ORF">PV09_01271</name>
</gene>
<evidence type="ECO:0000313" key="6">
    <source>
        <dbReference type="Proteomes" id="UP000053259"/>
    </source>
</evidence>
<reference evidence="5 6" key="1">
    <citation type="submission" date="2015-01" db="EMBL/GenBank/DDBJ databases">
        <title>The Genome Sequence of Ochroconis gallopava CBS43764.</title>
        <authorList>
            <consortium name="The Broad Institute Genomics Platform"/>
            <person name="Cuomo C."/>
            <person name="de Hoog S."/>
            <person name="Gorbushina A."/>
            <person name="Stielow B."/>
            <person name="Teixiera M."/>
            <person name="Abouelleil A."/>
            <person name="Chapman S.B."/>
            <person name="Priest M."/>
            <person name="Young S.K."/>
            <person name="Wortman J."/>
            <person name="Nusbaum C."/>
            <person name="Birren B."/>
        </authorList>
    </citation>
    <scope>NUCLEOTIDE SEQUENCE [LARGE SCALE GENOMIC DNA]</scope>
    <source>
        <strain evidence="5 6">CBS 43764</strain>
    </source>
</reference>
<feature type="transmembrane region" description="Helical" evidence="2">
    <location>
        <begin position="261"/>
        <end position="286"/>
    </location>
</feature>
<organism evidence="5 6">
    <name type="scientific">Verruconis gallopava</name>
    <dbReference type="NCBI Taxonomy" id="253628"/>
    <lineage>
        <taxon>Eukaryota</taxon>
        <taxon>Fungi</taxon>
        <taxon>Dikarya</taxon>
        <taxon>Ascomycota</taxon>
        <taxon>Pezizomycotina</taxon>
        <taxon>Dothideomycetes</taxon>
        <taxon>Pleosporomycetidae</taxon>
        <taxon>Venturiales</taxon>
        <taxon>Sympoventuriaceae</taxon>
        <taxon>Verruconis</taxon>
    </lineage>
</organism>
<dbReference type="OrthoDB" id="2435509at2759"/>
<dbReference type="Pfam" id="PF23585">
    <property type="entry name" value="DUF7137"/>
    <property type="match status" value="1"/>
</dbReference>
<dbReference type="InParanoid" id="A0A0D2AP76"/>
<dbReference type="HOGENOM" id="CLU_058864_0_0_1"/>
<evidence type="ECO:0000313" key="5">
    <source>
        <dbReference type="EMBL" id="KIW08355.1"/>
    </source>
</evidence>
<feature type="signal peptide" evidence="3">
    <location>
        <begin position="1"/>
        <end position="16"/>
    </location>
</feature>
<feature type="region of interest" description="Disordered" evidence="1">
    <location>
        <begin position="45"/>
        <end position="121"/>
    </location>
</feature>
<dbReference type="RefSeq" id="XP_016218224.1">
    <property type="nucleotide sequence ID" value="XM_016354129.1"/>
</dbReference>
<dbReference type="STRING" id="253628.A0A0D2AP76"/>
<evidence type="ECO:0000256" key="1">
    <source>
        <dbReference type="SAM" id="MobiDB-lite"/>
    </source>
</evidence>
<dbReference type="PANTHER" id="PTHR42028">
    <property type="entry name" value="CHROMOSOME 1, WHOLE GENOME SHOTGUN SEQUENCE"/>
    <property type="match status" value="1"/>
</dbReference>
<dbReference type="InterPro" id="IPR055561">
    <property type="entry name" value="DUF7137"/>
</dbReference>
<accession>A0A0D2AP76</accession>
<keyword evidence="3" id="KW-0732">Signal</keyword>
<dbReference type="EMBL" id="KN847531">
    <property type="protein sequence ID" value="KIW08355.1"/>
    <property type="molecule type" value="Genomic_DNA"/>
</dbReference>
<keyword evidence="2" id="KW-0472">Membrane</keyword>
<keyword evidence="2" id="KW-0812">Transmembrane</keyword>
<protein>
    <recommendedName>
        <fullName evidence="4">DUF7137 domain-containing protein</fullName>
    </recommendedName>
</protein>
<sequence length="287" mass="30516">MRPLQVFALFAGVSAAFSWQGMFEDSAVRAVEGIEQVERLFKRQTDTAGTTAATSQTTTAKTTSKTTDKSTSSDTAKATGSNSAKATGSTKGSASGTITGSSAAASSTEVDPRSPAGGVSMITPNPYAGSQYYKIGDWVTFAWNFTSIINKPKAVNVYATCSTASAQWTIAANMSYQPTQTVLWDTNQYTSKATPQLVMATYTLLIENADEAKATALSNPGELGTVNQFMFGMYVPQPYVPWTEFNCPTCSAALSGKERQALGFMFAMISITILSFTWFSTGAFGLL</sequence>
<evidence type="ECO:0000259" key="4">
    <source>
        <dbReference type="Pfam" id="PF23585"/>
    </source>
</evidence>
<dbReference type="VEuPathDB" id="FungiDB:PV09_01271"/>
<feature type="chain" id="PRO_5002248995" description="DUF7137 domain-containing protein" evidence="3">
    <location>
        <begin position="17"/>
        <end position="287"/>
    </location>
</feature>
<dbReference type="GeneID" id="27309244"/>
<dbReference type="PANTHER" id="PTHR42028:SF1">
    <property type="entry name" value="YALI0E30657P"/>
    <property type="match status" value="1"/>
</dbReference>
<evidence type="ECO:0000256" key="2">
    <source>
        <dbReference type="SAM" id="Phobius"/>
    </source>
</evidence>